<feature type="domain" description="Luciferase-like" evidence="5">
    <location>
        <begin position="15"/>
        <end position="307"/>
    </location>
</feature>
<comment type="caution">
    <text evidence="6">The sequence shown here is derived from an EMBL/GenBank/DDBJ whole genome shotgun (WGS) entry which is preliminary data.</text>
</comment>
<evidence type="ECO:0000256" key="4">
    <source>
        <dbReference type="ARBA" id="ARBA00023033"/>
    </source>
</evidence>
<dbReference type="Gene3D" id="3.20.20.30">
    <property type="entry name" value="Luciferase-like domain"/>
    <property type="match status" value="1"/>
</dbReference>
<accession>A0ABU7MJ45</accession>
<keyword evidence="7" id="KW-1185">Reference proteome</keyword>
<proteinExistence type="predicted"/>
<evidence type="ECO:0000313" key="6">
    <source>
        <dbReference type="EMBL" id="MEE3853040.1"/>
    </source>
</evidence>
<dbReference type="InterPro" id="IPR036661">
    <property type="entry name" value="Luciferase-like_sf"/>
</dbReference>
<keyword evidence="2" id="KW-0288">FMN</keyword>
<dbReference type="EC" id="1.-.-.-" evidence="6"/>
<organism evidence="6 7">
    <name type="scientific">Gordonia sesuvii</name>
    <dbReference type="NCBI Taxonomy" id="3116777"/>
    <lineage>
        <taxon>Bacteria</taxon>
        <taxon>Bacillati</taxon>
        <taxon>Actinomycetota</taxon>
        <taxon>Actinomycetes</taxon>
        <taxon>Mycobacteriales</taxon>
        <taxon>Gordoniaceae</taxon>
        <taxon>Gordonia</taxon>
    </lineage>
</organism>
<keyword evidence="4" id="KW-0503">Monooxygenase</keyword>
<dbReference type="Pfam" id="PF00296">
    <property type="entry name" value="Bac_luciferase"/>
    <property type="match status" value="1"/>
</dbReference>
<keyword evidence="1" id="KW-0285">Flavoprotein</keyword>
<protein>
    <submittedName>
        <fullName evidence="6">LLM class flavin-dependent oxidoreductase</fullName>
        <ecNumber evidence="6">1.-.-.-</ecNumber>
    </submittedName>
</protein>
<dbReference type="InterPro" id="IPR011251">
    <property type="entry name" value="Luciferase-like_dom"/>
</dbReference>
<dbReference type="CDD" id="cd00347">
    <property type="entry name" value="Flavin_utilizing_monoxygenases"/>
    <property type="match status" value="1"/>
</dbReference>
<dbReference type="PANTHER" id="PTHR42847:SF4">
    <property type="entry name" value="ALKANESULFONATE MONOOXYGENASE-RELATED"/>
    <property type="match status" value="1"/>
</dbReference>
<sequence length="343" mass="37362">MTTTPNDSSSTEVKMGVLLSGWLDPAAGRPSEHIARMVSRAQEAEANHFSSVWVGQHILAEPWPTIDTSVYLSHLAAGTSLDLGGVYLLPLAHPVRLAESLVSLDHVSGGRLIFGAALGWAPREFAAMNVPMKQRVGRFEETLDVVRQLFTSDEPFDYHGKYLDFEGLKMTARPERPGGIPVWVGGSTPPGVRRAARLGDTWIGSSHSAFPALRELSAEFESARAELGRPATRRPLLRHCLVAETDELARKRFADSHEAYYKALGSWGMNNRTIGSSANEATEQREIVGSPDTVIEQISQYIEAGFNDFIFQVGAPGTPDDAVSESMKLLGDVVLPKLQPSLT</sequence>
<name>A0ABU7MJ45_9ACTN</name>
<evidence type="ECO:0000256" key="2">
    <source>
        <dbReference type="ARBA" id="ARBA00022643"/>
    </source>
</evidence>
<evidence type="ECO:0000256" key="1">
    <source>
        <dbReference type="ARBA" id="ARBA00022630"/>
    </source>
</evidence>
<dbReference type="EMBL" id="JAZDUF010000008">
    <property type="protein sequence ID" value="MEE3853040.1"/>
    <property type="molecule type" value="Genomic_DNA"/>
</dbReference>
<evidence type="ECO:0000256" key="3">
    <source>
        <dbReference type="ARBA" id="ARBA00023002"/>
    </source>
</evidence>
<dbReference type="PANTHER" id="PTHR42847">
    <property type="entry name" value="ALKANESULFONATE MONOOXYGENASE"/>
    <property type="match status" value="1"/>
</dbReference>
<dbReference type="InterPro" id="IPR050172">
    <property type="entry name" value="SsuD_RutA_monooxygenase"/>
</dbReference>
<evidence type="ECO:0000259" key="5">
    <source>
        <dbReference type="Pfam" id="PF00296"/>
    </source>
</evidence>
<evidence type="ECO:0000313" key="7">
    <source>
        <dbReference type="Proteomes" id="UP001347146"/>
    </source>
</evidence>
<gene>
    <name evidence="6" type="ORF">VZC37_22075</name>
</gene>
<dbReference type="Proteomes" id="UP001347146">
    <property type="component" value="Unassembled WGS sequence"/>
</dbReference>
<dbReference type="SUPFAM" id="SSF51679">
    <property type="entry name" value="Bacterial luciferase-like"/>
    <property type="match status" value="1"/>
</dbReference>
<dbReference type="RefSeq" id="WP_330435813.1">
    <property type="nucleotide sequence ID" value="NZ_JAZDUF010000008.1"/>
</dbReference>
<keyword evidence="3 6" id="KW-0560">Oxidoreductase</keyword>
<reference evidence="6 7" key="1">
    <citation type="submission" date="2024-01" db="EMBL/GenBank/DDBJ databases">
        <title>Draft genome sequence of Gordonia sp. LSe1-13.</title>
        <authorList>
            <person name="Suphannarot A."/>
            <person name="Mingma R."/>
        </authorList>
    </citation>
    <scope>NUCLEOTIDE SEQUENCE [LARGE SCALE GENOMIC DNA]</scope>
    <source>
        <strain evidence="6 7">LSe1-13</strain>
    </source>
</reference>
<dbReference type="GO" id="GO:0016491">
    <property type="term" value="F:oxidoreductase activity"/>
    <property type="evidence" value="ECO:0007669"/>
    <property type="project" value="UniProtKB-KW"/>
</dbReference>